<evidence type="ECO:0000259" key="14">
    <source>
        <dbReference type="PROSITE" id="PS51447"/>
    </source>
</evidence>
<dbReference type="Gene3D" id="3.50.40.10">
    <property type="entry name" value="Phenylalanyl-trna Synthetase, Chain B, domain 3"/>
    <property type="match status" value="1"/>
</dbReference>
<dbReference type="GO" id="GO:0006432">
    <property type="term" value="P:phenylalanyl-tRNA aminoacylation"/>
    <property type="evidence" value="ECO:0007669"/>
    <property type="project" value="UniProtKB-UniRule"/>
</dbReference>
<evidence type="ECO:0000256" key="11">
    <source>
        <dbReference type="ARBA" id="ARBA00023146"/>
    </source>
</evidence>
<dbReference type="EMBL" id="CP036339">
    <property type="protein sequence ID" value="QDT71870.1"/>
    <property type="molecule type" value="Genomic_DNA"/>
</dbReference>
<evidence type="ECO:0000256" key="10">
    <source>
        <dbReference type="ARBA" id="ARBA00022917"/>
    </source>
</evidence>
<dbReference type="InterPro" id="IPR020825">
    <property type="entry name" value="Phe-tRNA_synthase-like_B3/B4"/>
</dbReference>
<evidence type="ECO:0000256" key="6">
    <source>
        <dbReference type="ARBA" id="ARBA00022723"/>
    </source>
</evidence>
<keyword evidence="6 13" id="KW-0479">Metal-binding</keyword>
<dbReference type="InterPro" id="IPR005147">
    <property type="entry name" value="tRNA_synthase_B5-dom"/>
</dbReference>
<dbReference type="PANTHER" id="PTHR10947:SF0">
    <property type="entry name" value="PHENYLALANINE--TRNA LIGASE BETA SUBUNIT"/>
    <property type="match status" value="1"/>
</dbReference>
<dbReference type="FunFam" id="3.30.56.10:FF:000002">
    <property type="entry name" value="Phenylalanine--tRNA ligase beta subunit"/>
    <property type="match status" value="1"/>
</dbReference>
<feature type="binding site" evidence="13">
    <location>
        <position position="350"/>
    </location>
    <ligand>
        <name>Mg(2+)</name>
        <dbReference type="ChEBI" id="CHEBI:18420"/>
        <note>shared with alpha subunit</note>
    </ligand>
</feature>
<evidence type="ECO:0000256" key="13">
    <source>
        <dbReference type="HAMAP-Rule" id="MF_00283"/>
    </source>
</evidence>
<sequence length="669" mass="72557">MIVSLDWLRDYVAITMPSAELADRFALSGLNFESASDEAIDLEVTSNRPDCLGHIGVAREVGVLYDLPITIPAAEVVAKGPKIESLTSVTIEAPELCPRYTARLIRGVKIGPSPAWLADRLRTLGIAVINNVVDVTNYVMFECGQPLHAFDFAKLAGGRIIVRAAKVGEKFSAINHQQYELAAGTCVIADAEKPVALAGVLGGVDSEVTDATVDVLLESAAFDPLSVRTTARRHGLHSPSSYRFERGVDVSALDWASRRACELILQLAGGTLAAGSVDVGTAKPQAAREVVKLRWAQLPRVLGIEVPVADVQKILTALGCEETHICEHCVKVIPPSWRADLTREIDLIEEVARIYGYDKIPEDTNVKMAASTRTRLDRVLDRVRATLVAAGFDEAMTLSAVDETLVDAIQPWSDEAPLRASTAVLRRADCLRQTLVPSLLTARRHNEKLSNPTIELFEIANVYLPIAGEIPQQKRLLAITTGGGFLELKGVLEALVARVASAQQLQVGEVEYPLLDDARQCRLRLGDHTLGYLGELSKAGRERFELRGGSTVAEIDLEILIGAAELAPTATPLSQYPPVSRDVNIVVNESIRWAEVERLVSEAGGALIESIQFQETYRDPQRLGAGKKSLLFTLQLRSATGTLTNEEADGVRERIVTILSQQVGGDLRA</sequence>
<keyword evidence="11 13" id="KW-0030">Aminoacyl-tRNA synthetase</keyword>
<proteinExistence type="inferred from homology"/>
<dbReference type="HAMAP" id="MF_00283">
    <property type="entry name" value="Phe_tRNA_synth_beta1"/>
    <property type="match status" value="1"/>
</dbReference>
<feature type="binding site" evidence="13">
    <location>
        <position position="340"/>
    </location>
    <ligand>
        <name>Mg(2+)</name>
        <dbReference type="ChEBI" id="CHEBI:18420"/>
        <note>shared with alpha subunit</note>
    </ligand>
</feature>
<evidence type="ECO:0000256" key="9">
    <source>
        <dbReference type="ARBA" id="ARBA00022842"/>
    </source>
</evidence>
<keyword evidence="17" id="KW-1185">Reference proteome</keyword>
<evidence type="ECO:0000313" key="17">
    <source>
        <dbReference type="Proteomes" id="UP000317909"/>
    </source>
</evidence>
<dbReference type="Pfam" id="PF17759">
    <property type="entry name" value="tRNA_synthFbeta"/>
    <property type="match status" value="1"/>
</dbReference>
<feature type="binding site" evidence="13">
    <location>
        <position position="349"/>
    </location>
    <ligand>
        <name>Mg(2+)</name>
        <dbReference type="ChEBI" id="CHEBI:18420"/>
        <note>shared with alpha subunit</note>
    </ligand>
</feature>
<dbReference type="NCBIfam" id="TIGR00472">
    <property type="entry name" value="pheT_bact"/>
    <property type="match status" value="1"/>
</dbReference>
<evidence type="ECO:0000256" key="2">
    <source>
        <dbReference type="ARBA" id="ARBA00008653"/>
    </source>
</evidence>
<dbReference type="Pfam" id="PF03147">
    <property type="entry name" value="FDX-ACB"/>
    <property type="match status" value="1"/>
</dbReference>
<dbReference type="RefSeq" id="WP_145431468.1">
    <property type="nucleotide sequence ID" value="NZ_CP036339.1"/>
</dbReference>
<dbReference type="InterPro" id="IPR004532">
    <property type="entry name" value="Phe-tRNA-ligase_IIc_bsu_bact"/>
</dbReference>
<comment type="similarity">
    <text evidence="2 13">Belongs to the phenylalanyl-tRNA synthetase beta subunit family. Type 1 subfamily.</text>
</comment>
<reference evidence="16 17" key="1">
    <citation type="submission" date="2019-02" db="EMBL/GenBank/DDBJ databases">
        <title>Deep-cultivation of Planctomycetes and their phenomic and genomic characterization uncovers novel biology.</title>
        <authorList>
            <person name="Wiegand S."/>
            <person name="Jogler M."/>
            <person name="Boedeker C."/>
            <person name="Pinto D."/>
            <person name="Vollmers J."/>
            <person name="Rivas-Marin E."/>
            <person name="Kohn T."/>
            <person name="Peeters S.H."/>
            <person name="Heuer A."/>
            <person name="Rast P."/>
            <person name="Oberbeckmann S."/>
            <person name="Bunk B."/>
            <person name="Jeske O."/>
            <person name="Meyerdierks A."/>
            <person name="Storesund J.E."/>
            <person name="Kallscheuer N."/>
            <person name="Luecker S."/>
            <person name="Lage O.M."/>
            <person name="Pohl T."/>
            <person name="Merkel B.J."/>
            <person name="Hornburger P."/>
            <person name="Mueller R.-W."/>
            <person name="Bruemmer F."/>
            <person name="Labrenz M."/>
            <person name="Spormann A.M."/>
            <person name="Op den Camp H."/>
            <person name="Overmann J."/>
            <person name="Amann R."/>
            <person name="Jetten M.S.M."/>
            <person name="Mascher T."/>
            <person name="Medema M.H."/>
            <person name="Devos D.P."/>
            <person name="Kaster A.-K."/>
            <person name="Ovreas L."/>
            <person name="Rohde M."/>
            <person name="Galperin M.Y."/>
            <person name="Jogler C."/>
        </authorList>
    </citation>
    <scope>NUCLEOTIDE SEQUENCE [LARGE SCALE GENOMIC DNA]</scope>
    <source>
        <strain evidence="16 17">I41</strain>
    </source>
</reference>
<dbReference type="InterPro" id="IPR005121">
    <property type="entry name" value="Fdx_antiC-bd"/>
</dbReference>
<dbReference type="InterPro" id="IPR045864">
    <property type="entry name" value="aa-tRNA-synth_II/BPL/LPL"/>
</dbReference>
<dbReference type="Gene3D" id="3.30.930.10">
    <property type="entry name" value="Bira Bifunctional Protein, Domain 2"/>
    <property type="match status" value="1"/>
</dbReference>
<dbReference type="FunFam" id="3.50.40.10:FF:000001">
    <property type="entry name" value="Phenylalanine--tRNA ligase beta subunit"/>
    <property type="match status" value="1"/>
</dbReference>
<dbReference type="AlphaFoldDB" id="A0A517TU14"/>
<comment type="catalytic activity">
    <reaction evidence="12 13">
        <text>tRNA(Phe) + L-phenylalanine + ATP = L-phenylalanyl-tRNA(Phe) + AMP + diphosphate + H(+)</text>
        <dbReference type="Rhea" id="RHEA:19413"/>
        <dbReference type="Rhea" id="RHEA-COMP:9668"/>
        <dbReference type="Rhea" id="RHEA-COMP:9699"/>
        <dbReference type="ChEBI" id="CHEBI:15378"/>
        <dbReference type="ChEBI" id="CHEBI:30616"/>
        <dbReference type="ChEBI" id="CHEBI:33019"/>
        <dbReference type="ChEBI" id="CHEBI:58095"/>
        <dbReference type="ChEBI" id="CHEBI:78442"/>
        <dbReference type="ChEBI" id="CHEBI:78531"/>
        <dbReference type="ChEBI" id="CHEBI:456215"/>
        <dbReference type="EC" id="6.1.1.20"/>
    </reaction>
</comment>
<gene>
    <name evidence="13 16" type="primary">pheT</name>
    <name evidence="16" type="ORF">I41_10310</name>
</gene>
<comment type="subcellular location">
    <subcellularLocation>
        <location evidence="1 13">Cytoplasm</location>
    </subcellularLocation>
</comment>
<dbReference type="SUPFAM" id="SSF56037">
    <property type="entry name" value="PheT/TilS domain"/>
    <property type="match status" value="1"/>
</dbReference>
<keyword evidence="4 13" id="KW-0963">Cytoplasm</keyword>
<dbReference type="PANTHER" id="PTHR10947">
    <property type="entry name" value="PHENYLALANYL-TRNA SYNTHETASE BETA CHAIN AND LEUCINE-RICH REPEAT-CONTAINING PROTEIN 47"/>
    <property type="match status" value="1"/>
</dbReference>
<dbReference type="SUPFAM" id="SSF46955">
    <property type="entry name" value="Putative DNA-binding domain"/>
    <property type="match status" value="2"/>
</dbReference>
<comment type="subunit">
    <text evidence="3 13">Tetramer of two alpha and two beta subunits.</text>
</comment>
<evidence type="ECO:0000313" key="16">
    <source>
        <dbReference type="EMBL" id="QDT71870.1"/>
    </source>
</evidence>
<dbReference type="SMART" id="SM00874">
    <property type="entry name" value="B5"/>
    <property type="match status" value="1"/>
</dbReference>
<accession>A0A517TU14</accession>
<evidence type="ECO:0000256" key="5">
    <source>
        <dbReference type="ARBA" id="ARBA00022598"/>
    </source>
</evidence>
<evidence type="ECO:0000256" key="4">
    <source>
        <dbReference type="ARBA" id="ARBA00022490"/>
    </source>
</evidence>
<comment type="cofactor">
    <cofactor evidence="13">
        <name>Mg(2+)</name>
        <dbReference type="ChEBI" id="CHEBI:18420"/>
    </cofactor>
    <text evidence="13">Binds 2 magnesium ions per tetramer.</text>
</comment>
<name>A0A517TU14_9BACT</name>
<dbReference type="SMART" id="SM00873">
    <property type="entry name" value="B3_4"/>
    <property type="match status" value="1"/>
</dbReference>
<dbReference type="InterPro" id="IPR045060">
    <property type="entry name" value="Phe-tRNA-ligase_IIc_bsu"/>
</dbReference>
<keyword evidence="8 13" id="KW-0067">ATP-binding</keyword>
<evidence type="ECO:0000256" key="8">
    <source>
        <dbReference type="ARBA" id="ARBA00022840"/>
    </source>
</evidence>
<dbReference type="Pfam" id="PF03483">
    <property type="entry name" value="B3_4"/>
    <property type="match status" value="1"/>
</dbReference>
<protein>
    <recommendedName>
        <fullName evidence="13">Phenylalanine--tRNA ligase beta subunit</fullName>
        <ecNumber evidence="13">6.1.1.20</ecNumber>
    </recommendedName>
    <alternativeName>
        <fullName evidence="13">Phenylalanyl-tRNA synthetase beta subunit</fullName>
        <shortName evidence="13">PheRS</shortName>
    </alternativeName>
</protein>
<dbReference type="InterPro" id="IPR036690">
    <property type="entry name" value="Fdx_antiC-bd_sf"/>
</dbReference>
<dbReference type="InterPro" id="IPR041616">
    <property type="entry name" value="PheRS_beta_core"/>
</dbReference>
<evidence type="ECO:0000256" key="3">
    <source>
        <dbReference type="ARBA" id="ARBA00011209"/>
    </source>
</evidence>
<feature type="domain" description="B5" evidence="15">
    <location>
        <begin position="286"/>
        <end position="362"/>
    </location>
</feature>
<keyword evidence="7 13" id="KW-0547">Nucleotide-binding</keyword>
<dbReference type="GO" id="GO:0009328">
    <property type="term" value="C:phenylalanine-tRNA ligase complex"/>
    <property type="evidence" value="ECO:0007669"/>
    <property type="project" value="TreeGrafter"/>
</dbReference>
<dbReference type="OrthoDB" id="9805455at2"/>
<keyword evidence="5 13" id="KW-0436">Ligase</keyword>
<feature type="domain" description="FDX-ACB" evidence="14">
    <location>
        <begin position="574"/>
        <end position="668"/>
    </location>
</feature>
<evidence type="ECO:0000256" key="12">
    <source>
        <dbReference type="ARBA" id="ARBA00049255"/>
    </source>
</evidence>
<dbReference type="GO" id="GO:0000287">
    <property type="term" value="F:magnesium ion binding"/>
    <property type="evidence" value="ECO:0007669"/>
    <property type="project" value="UniProtKB-UniRule"/>
</dbReference>
<dbReference type="GO" id="GO:0003723">
    <property type="term" value="F:RNA binding"/>
    <property type="evidence" value="ECO:0007669"/>
    <property type="project" value="InterPro"/>
</dbReference>
<dbReference type="SUPFAM" id="SSF54991">
    <property type="entry name" value="Anticodon-binding domain of PheRS"/>
    <property type="match status" value="1"/>
</dbReference>
<dbReference type="Gene3D" id="3.30.70.380">
    <property type="entry name" value="Ferrodoxin-fold anticodon-binding domain"/>
    <property type="match status" value="1"/>
</dbReference>
<dbReference type="GO" id="GO:0005524">
    <property type="term" value="F:ATP binding"/>
    <property type="evidence" value="ECO:0007669"/>
    <property type="project" value="UniProtKB-UniRule"/>
</dbReference>
<dbReference type="SMART" id="SM00896">
    <property type="entry name" value="FDX-ACB"/>
    <property type="match status" value="1"/>
</dbReference>
<dbReference type="EC" id="6.1.1.20" evidence="13"/>
<keyword evidence="9 13" id="KW-0460">Magnesium</keyword>
<dbReference type="PROSITE" id="PS51483">
    <property type="entry name" value="B5"/>
    <property type="match status" value="1"/>
</dbReference>
<dbReference type="Pfam" id="PF03484">
    <property type="entry name" value="B5"/>
    <property type="match status" value="1"/>
</dbReference>
<dbReference type="PROSITE" id="PS51447">
    <property type="entry name" value="FDX_ACB"/>
    <property type="match status" value="1"/>
</dbReference>
<feature type="binding site" evidence="13">
    <location>
        <position position="346"/>
    </location>
    <ligand>
        <name>Mg(2+)</name>
        <dbReference type="ChEBI" id="CHEBI:18420"/>
        <note>shared with alpha subunit</note>
    </ligand>
</feature>
<dbReference type="KEGG" id="llh:I41_10310"/>
<dbReference type="Proteomes" id="UP000317909">
    <property type="component" value="Chromosome"/>
</dbReference>
<dbReference type="GO" id="GO:0004826">
    <property type="term" value="F:phenylalanine-tRNA ligase activity"/>
    <property type="evidence" value="ECO:0007669"/>
    <property type="project" value="UniProtKB-UniRule"/>
</dbReference>
<keyword evidence="10 13" id="KW-0648">Protein biosynthesis</keyword>
<evidence type="ECO:0000256" key="1">
    <source>
        <dbReference type="ARBA" id="ARBA00004496"/>
    </source>
</evidence>
<evidence type="ECO:0000259" key="15">
    <source>
        <dbReference type="PROSITE" id="PS51483"/>
    </source>
</evidence>
<dbReference type="Gene3D" id="3.30.56.10">
    <property type="match status" value="2"/>
</dbReference>
<dbReference type="InterPro" id="IPR009061">
    <property type="entry name" value="DNA-bd_dom_put_sf"/>
</dbReference>
<dbReference type="SUPFAM" id="SSF55681">
    <property type="entry name" value="Class II aaRS and biotin synthetases"/>
    <property type="match status" value="1"/>
</dbReference>
<dbReference type="InterPro" id="IPR005146">
    <property type="entry name" value="B3/B4_tRNA-bd"/>
</dbReference>
<organism evidence="16 17">
    <name type="scientific">Lacipirellula limnantheis</name>
    <dbReference type="NCBI Taxonomy" id="2528024"/>
    <lineage>
        <taxon>Bacteria</taxon>
        <taxon>Pseudomonadati</taxon>
        <taxon>Planctomycetota</taxon>
        <taxon>Planctomycetia</taxon>
        <taxon>Pirellulales</taxon>
        <taxon>Lacipirellulaceae</taxon>
        <taxon>Lacipirellula</taxon>
    </lineage>
</organism>
<evidence type="ECO:0000256" key="7">
    <source>
        <dbReference type="ARBA" id="ARBA00022741"/>
    </source>
</evidence>